<organism evidence="8 9">
    <name type="scientific">Dyadobacter soli</name>
    <dbReference type="NCBI Taxonomy" id="659014"/>
    <lineage>
        <taxon>Bacteria</taxon>
        <taxon>Pseudomonadati</taxon>
        <taxon>Bacteroidota</taxon>
        <taxon>Cytophagia</taxon>
        <taxon>Cytophagales</taxon>
        <taxon>Spirosomataceae</taxon>
        <taxon>Dyadobacter</taxon>
    </lineage>
</organism>
<evidence type="ECO:0000256" key="3">
    <source>
        <dbReference type="ARBA" id="ARBA00022475"/>
    </source>
</evidence>
<evidence type="ECO:0000256" key="7">
    <source>
        <dbReference type="RuleBase" id="RU003879"/>
    </source>
</evidence>
<dbReference type="InterPro" id="IPR003400">
    <property type="entry name" value="ExbD"/>
</dbReference>
<keyword evidence="7" id="KW-0813">Transport</keyword>
<accession>A0A1G7FTS7</accession>
<name>A0A1G7FTS7_9BACT</name>
<evidence type="ECO:0000256" key="4">
    <source>
        <dbReference type="ARBA" id="ARBA00022692"/>
    </source>
</evidence>
<comment type="similarity">
    <text evidence="2 7">Belongs to the ExbD/TolR family.</text>
</comment>
<gene>
    <name evidence="8" type="ORF">SAMN04487996_1078</name>
</gene>
<protein>
    <submittedName>
        <fullName evidence="8">Biopolymer transport protein ExbD/TolR</fullName>
    </submittedName>
</protein>
<evidence type="ECO:0000256" key="1">
    <source>
        <dbReference type="ARBA" id="ARBA00004162"/>
    </source>
</evidence>
<dbReference type="GO" id="GO:0022857">
    <property type="term" value="F:transmembrane transporter activity"/>
    <property type="evidence" value="ECO:0007669"/>
    <property type="project" value="InterPro"/>
</dbReference>
<dbReference type="STRING" id="659014.SAMN04487996_1078"/>
<dbReference type="RefSeq" id="WP_090149861.1">
    <property type="nucleotide sequence ID" value="NZ_FNAN01000007.1"/>
</dbReference>
<dbReference type="PANTHER" id="PTHR30558">
    <property type="entry name" value="EXBD MEMBRANE COMPONENT OF PMF-DRIVEN MACROMOLECULE IMPORT SYSTEM"/>
    <property type="match status" value="1"/>
</dbReference>
<evidence type="ECO:0000256" key="6">
    <source>
        <dbReference type="ARBA" id="ARBA00023136"/>
    </source>
</evidence>
<reference evidence="9" key="1">
    <citation type="submission" date="2016-10" db="EMBL/GenBank/DDBJ databases">
        <authorList>
            <person name="Varghese N."/>
            <person name="Submissions S."/>
        </authorList>
    </citation>
    <scope>NUCLEOTIDE SEQUENCE [LARGE SCALE GENOMIC DNA]</scope>
    <source>
        <strain evidence="9">DSM 25329</strain>
    </source>
</reference>
<dbReference type="GO" id="GO:0005886">
    <property type="term" value="C:plasma membrane"/>
    <property type="evidence" value="ECO:0007669"/>
    <property type="project" value="UniProtKB-SubCell"/>
</dbReference>
<evidence type="ECO:0000256" key="2">
    <source>
        <dbReference type="ARBA" id="ARBA00005811"/>
    </source>
</evidence>
<proteinExistence type="inferred from homology"/>
<evidence type="ECO:0000256" key="5">
    <source>
        <dbReference type="ARBA" id="ARBA00022989"/>
    </source>
</evidence>
<keyword evidence="6" id="KW-0472">Membrane</keyword>
<dbReference type="OrthoDB" id="952702at2"/>
<dbReference type="PANTHER" id="PTHR30558:SF3">
    <property type="entry name" value="BIOPOLYMER TRANSPORT PROTEIN EXBD-RELATED"/>
    <property type="match status" value="1"/>
</dbReference>
<dbReference type="AlphaFoldDB" id="A0A1G7FTS7"/>
<keyword evidence="5" id="KW-1133">Transmembrane helix</keyword>
<keyword evidence="4 7" id="KW-0812">Transmembrane</keyword>
<evidence type="ECO:0000313" key="8">
    <source>
        <dbReference type="EMBL" id="SDE79298.1"/>
    </source>
</evidence>
<sequence length="198" mass="21841">MAAIEVSGNTRGTGVGRVRSKVSTRVDMTPMVDLGFLLITFFMLATTMSKPTSMSVFFPKKTDLVETEPIRASGVLTIFLGNHDEVYYLDGIAPDDQRAPSSLKTTRHGFELRNVIFAGQKRVAALPEERLGSRSLIVVIKPTAVSSYKNMVDVMDEMAITKTRSYALVDKLTEAETKLLGDRIQDSPIPTDQPLDKK</sequence>
<comment type="subcellular location">
    <subcellularLocation>
        <location evidence="1">Cell membrane</location>
        <topology evidence="1">Single-pass membrane protein</topology>
    </subcellularLocation>
    <subcellularLocation>
        <location evidence="7">Cell membrane</location>
        <topology evidence="7">Single-pass type II membrane protein</topology>
    </subcellularLocation>
</comment>
<dbReference type="Pfam" id="PF02472">
    <property type="entry name" value="ExbD"/>
    <property type="match status" value="1"/>
</dbReference>
<evidence type="ECO:0000313" key="9">
    <source>
        <dbReference type="Proteomes" id="UP000198748"/>
    </source>
</evidence>
<keyword evidence="3" id="KW-1003">Cell membrane</keyword>
<dbReference type="GO" id="GO:0015031">
    <property type="term" value="P:protein transport"/>
    <property type="evidence" value="ECO:0007669"/>
    <property type="project" value="UniProtKB-KW"/>
</dbReference>
<dbReference type="EMBL" id="FNAN01000007">
    <property type="protein sequence ID" value="SDE79298.1"/>
    <property type="molecule type" value="Genomic_DNA"/>
</dbReference>
<dbReference type="Proteomes" id="UP000198748">
    <property type="component" value="Unassembled WGS sequence"/>
</dbReference>
<keyword evidence="7" id="KW-0653">Protein transport</keyword>
<keyword evidence="9" id="KW-1185">Reference proteome</keyword>